<dbReference type="STRING" id="1912961.BU204_19600"/>
<dbReference type="EMBL" id="MSIE01000035">
    <property type="protein sequence ID" value="OLF15917.1"/>
    <property type="molecule type" value="Genomic_DNA"/>
</dbReference>
<feature type="domain" description="Amidase" evidence="1">
    <location>
        <begin position="17"/>
        <end position="249"/>
    </location>
</feature>
<dbReference type="PANTHER" id="PTHR46310">
    <property type="entry name" value="AMIDASE 1"/>
    <property type="match status" value="1"/>
</dbReference>
<organism evidence="2 3">
    <name type="scientific">Actinophytocola xanthii</name>
    <dbReference type="NCBI Taxonomy" id="1912961"/>
    <lineage>
        <taxon>Bacteria</taxon>
        <taxon>Bacillati</taxon>
        <taxon>Actinomycetota</taxon>
        <taxon>Actinomycetes</taxon>
        <taxon>Pseudonocardiales</taxon>
        <taxon>Pseudonocardiaceae</taxon>
    </lineage>
</organism>
<dbReference type="Proteomes" id="UP000185596">
    <property type="component" value="Unassembled WGS sequence"/>
</dbReference>
<dbReference type="OrthoDB" id="182039at2"/>
<dbReference type="Pfam" id="PF01425">
    <property type="entry name" value="Amidase"/>
    <property type="match status" value="1"/>
</dbReference>
<dbReference type="SUPFAM" id="SSF75304">
    <property type="entry name" value="Amidase signature (AS) enzymes"/>
    <property type="match status" value="1"/>
</dbReference>
<dbReference type="PANTHER" id="PTHR46310:SF7">
    <property type="entry name" value="AMIDASE 1"/>
    <property type="match status" value="1"/>
</dbReference>
<keyword evidence="3" id="KW-1185">Reference proteome</keyword>
<dbReference type="RefSeq" id="WP_075127159.1">
    <property type="nucleotide sequence ID" value="NZ_MSIE01000035.1"/>
</dbReference>
<evidence type="ECO:0000313" key="3">
    <source>
        <dbReference type="Proteomes" id="UP000185596"/>
    </source>
</evidence>
<sequence>MRLRHALERAGESTAFITVTAERALREAGASGPLRGKLLAWKDVFDVAGTRTTAGSATRSAAPVATEDAPVVRKVTAAGGICLGKTTLSEFAFTGLGLNPHFGDPVNPLDPLRIPGGSSSGSAVAVAARIADIAIGTDTSGSTRVPAACCGIVGFRASANRYDLTGMVPLSPGLDSIGILARTIGDVLAADAAMRGRRATAGAGDLRIVVPDGELVDDCHPDVRAAFHAALSGLEVRCVRLAALEEAQRLLDEHGPLVAADAWRRYGHLRDTPGVDPLVLRRLRPPSGEAELRAAQARLRGQLARELEGAVLAFPTIRDPVPEVAPLKADLDLAEAVNRRILRSTMLASYLGLPGITLPGGLLVSLPDGQDDRLLAVAGVLETRRTSCPTPL</sequence>
<dbReference type="InterPro" id="IPR023631">
    <property type="entry name" value="Amidase_dom"/>
</dbReference>
<reference evidence="2 3" key="1">
    <citation type="submission" date="2016-12" db="EMBL/GenBank/DDBJ databases">
        <title>The draft genome sequence of Actinophytocola sp. 11-183.</title>
        <authorList>
            <person name="Wang W."/>
            <person name="Yuan L."/>
        </authorList>
    </citation>
    <scope>NUCLEOTIDE SEQUENCE [LARGE SCALE GENOMIC DNA]</scope>
    <source>
        <strain evidence="2 3">11-183</strain>
    </source>
</reference>
<evidence type="ECO:0000313" key="2">
    <source>
        <dbReference type="EMBL" id="OLF15917.1"/>
    </source>
</evidence>
<protein>
    <recommendedName>
        <fullName evidence="1">Amidase domain-containing protein</fullName>
    </recommendedName>
</protein>
<name>A0A1Q8CNI1_9PSEU</name>
<accession>A0A1Q8CNI1</accession>
<dbReference type="AlphaFoldDB" id="A0A1Q8CNI1"/>
<comment type="caution">
    <text evidence="2">The sequence shown here is derived from an EMBL/GenBank/DDBJ whole genome shotgun (WGS) entry which is preliminary data.</text>
</comment>
<gene>
    <name evidence="2" type="ORF">BU204_19600</name>
</gene>
<dbReference type="InterPro" id="IPR036928">
    <property type="entry name" value="AS_sf"/>
</dbReference>
<proteinExistence type="predicted"/>
<evidence type="ECO:0000259" key="1">
    <source>
        <dbReference type="Pfam" id="PF01425"/>
    </source>
</evidence>
<dbReference type="Gene3D" id="3.90.1300.10">
    <property type="entry name" value="Amidase signature (AS) domain"/>
    <property type="match status" value="1"/>
</dbReference>